<evidence type="ECO:0000313" key="4">
    <source>
        <dbReference type="Proteomes" id="UP001428817"/>
    </source>
</evidence>
<sequence>MLRAALGEAGLAAHNPDDGNNSGDTDHDLIDIVLLLASELCDNATLHAGTEYEVEVDIDSERVLVTVTDHGAGPLELYLGEPRPRFGRASSHGRGLLLVERLSSAWGTRHERGGTHRTWFSVSRGDHPVAETSEAQEVPDFAKLEPTLPDADQVRRLLHMPARLAARLDTPTLATELSRRLREMLAAEWVTVDVDHGDGGGTVPLAQAGSPPVTLVGVRFQEFALPLTAPLRGTLRVPTPGGVDLRTSRMAELTAERIALTVELDWLRGADLRRRSWMTYLADASELLGQSMNTDLVVALVPQVVVPRLGQWCAVYLLGNAGGPPGTAGRQYRLAAITHATEDVVPELRTALEDTPPVELARYLKEMTGGATAPAWFSDPTDGIVVALTVHGRPIGALAVGRPARRSHTPEDVALVGDIARRASLAIDNAQSTAAHIATSQALQHALLPRGLPDVEGVDFAAEYLPASAGSDVGGDFYDILSVQPYQWLASIGDVCGKGAAAAARTGMVRDVLRVLVREGRSLKRAVQLLNDVMMDAADPYQFCTLATALVTKNGSGEPPGLTIELLLAGHPQPMLVRADGRCEFIGAHGTAVGLVSSPKLVTSTHRLEPGDTFVAYTDGVTERRRGREQFGPDRLLAAAAQGAGQTSRQLITSIRNAVESFSATPPNDDIALLALRLATTAT</sequence>
<dbReference type="Pfam" id="PF07228">
    <property type="entry name" value="SpoIIE"/>
    <property type="match status" value="1"/>
</dbReference>
<dbReference type="Gene3D" id="3.60.40.10">
    <property type="entry name" value="PPM-type phosphatase domain"/>
    <property type="match status" value="1"/>
</dbReference>
<dbReference type="PANTHER" id="PTHR43156:SF2">
    <property type="entry name" value="STAGE II SPORULATION PROTEIN E"/>
    <property type="match status" value="1"/>
</dbReference>
<dbReference type="Gene3D" id="3.30.565.10">
    <property type="entry name" value="Histidine kinase-like ATPase, C-terminal domain"/>
    <property type="match status" value="1"/>
</dbReference>
<dbReference type="InterPro" id="IPR003594">
    <property type="entry name" value="HATPase_dom"/>
</dbReference>
<dbReference type="CDD" id="cd16936">
    <property type="entry name" value="HATPase_RsbW-like"/>
    <property type="match status" value="1"/>
</dbReference>
<dbReference type="InterPro" id="IPR052016">
    <property type="entry name" value="Bact_Sigma-Reg"/>
</dbReference>
<dbReference type="Pfam" id="PF13581">
    <property type="entry name" value="HATPase_c_2"/>
    <property type="match status" value="1"/>
</dbReference>
<dbReference type="InterPro" id="IPR036457">
    <property type="entry name" value="PPM-type-like_dom_sf"/>
</dbReference>
<dbReference type="Proteomes" id="UP001428817">
    <property type="component" value="Unassembled WGS sequence"/>
</dbReference>
<proteinExistence type="predicted"/>
<organism evidence="3 4">
    <name type="scientific">Pseudonocardia eucalypti</name>
    <dbReference type="NCBI Taxonomy" id="648755"/>
    <lineage>
        <taxon>Bacteria</taxon>
        <taxon>Bacillati</taxon>
        <taxon>Actinomycetota</taxon>
        <taxon>Actinomycetes</taxon>
        <taxon>Pseudonocardiales</taxon>
        <taxon>Pseudonocardiaceae</taxon>
        <taxon>Pseudonocardia</taxon>
    </lineage>
</organism>
<evidence type="ECO:0000256" key="1">
    <source>
        <dbReference type="ARBA" id="ARBA00022801"/>
    </source>
</evidence>
<accession>A0ABP9PRL9</accession>
<dbReference type="InterPro" id="IPR001932">
    <property type="entry name" value="PPM-type_phosphatase-like_dom"/>
</dbReference>
<dbReference type="Gene3D" id="3.30.450.40">
    <property type="match status" value="1"/>
</dbReference>
<dbReference type="EMBL" id="BAABJP010000007">
    <property type="protein sequence ID" value="GAA5150915.1"/>
    <property type="molecule type" value="Genomic_DNA"/>
</dbReference>
<protein>
    <recommendedName>
        <fullName evidence="2">PPM-type phosphatase domain-containing protein</fullName>
    </recommendedName>
</protein>
<keyword evidence="4" id="KW-1185">Reference proteome</keyword>
<comment type="caution">
    <text evidence="3">The sequence shown here is derived from an EMBL/GenBank/DDBJ whole genome shotgun (WGS) entry which is preliminary data.</text>
</comment>
<feature type="domain" description="PPM-type phosphatase" evidence="2">
    <location>
        <begin position="455"/>
        <end position="678"/>
    </location>
</feature>
<keyword evidence="1" id="KW-0378">Hydrolase</keyword>
<name>A0ABP9PRL9_9PSEU</name>
<dbReference type="SMART" id="SM00331">
    <property type="entry name" value="PP2C_SIG"/>
    <property type="match status" value="1"/>
</dbReference>
<dbReference type="PANTHER" id="PTHR43156">
    <property type="entry name" value="STAGE II SPORULATION PROTEIN E-RELATED"/>
    <property type="match status" value="1"/>
</dbReference>
<reference evidence="4" key="1">
    <citation type="journal article" date="2019" name="Int. J. Syst. Evol. Microbiol.">
        <title>The Global Catalogue of Microorganisms (GCM) 10K type strain sequencing project: providing services to taxonomists for standard genome sequencing and annotation.</title>
        <authorList>
            <consortium name="The Broad Institute Genomics Platform"/>
            <consortium name="The Broad Institute Genome Sequencing Center for Infectious Disease"/>
            <person name="Wu L."/>
            <person name="Ma J."/>
        </authorList>
    </citation>
    <scope>NUCLEOTIDE SEQUENCE [LARGE SCALE GENOMIC DNA]</scope>
    <source>
        <strain evidence="4">JCM 18303</strain>
    </source>
</reference>
<dbReference type="SUPFAM" id="SSF55781">
    <property type="entry name" value="GAF domain-like"/>
    <property type="match status" value="1"/>
</dbReference>
<gene>
    <name evidence="3" type="ORF">GCM10023321_17050</name>
</gene>
<dbReference type="SUPFAM" id="SSF81606">
    <property type="entry name" value="PP2C-like"/>
    <property type="match status" value="1"/>
</dbReference>
<evidence type="ECO:0000313" key="3">
    <source>
        <dbReference type="EMBL" id="GAA5150915.1"/>
    </source>
</evidence>
<dbReference type="SUPFAM" id="SSF55874">
    <property type="entry name" value="ATPase domain of HSP90 chaperone/DNA topoisomerase II/histidine kinase"/>
    <property type="match status" value="1"/>
</dbReference>
<dbReference type="InterPro" id="IPR036890">
    <property type="entry name" value="HATPase_C_sf"/>
</dbReference>
<dbReference type="InterPro" id="IPR029016">
    <property type="entry name" value="GAF-like_dom_sf"/>
</dbReference>
<evidence type="ECO:0000259" key="2">
    <source>
        <dbReference type="SMART" id="SM00331"/>
    </source>
</evidence>